<protein>
    <recommendedName>
        <fullName evidence="7">Kinesin motor domain-containing protein</fullName>
    </recommendedName>
</protein>
<dbReference type="PANTHER" id="PTHR47970:SF12">
    <property type="entry name" value="KINESIN FAMILY MEMBER 11"/>
    <property type="match status" value="1"/>
</dbReference>
<dbReference type="Gene3D" id="3.40.850.10">
    <property type="entry name" value="Kinesin motor domain"/>
    <property type="match status" value="1"/>
</dbReference>
<evidence type="ECO:0000256" key="6">
    <source>
        <dbReference type="SAM" id="MobiDB-lite"/>
    </source>
</evidence>
<dbReference type="InterPro" id="IPR047149">
    <property type="entry name" value="KIF11-like"/>
</dbReference>
<dbReference type="PRINTS" id="PR00380">
    <property type="entry name" value="KINESINHEAVY"/>
</dbReference>
<evidence type="ECO:0000313" key="8">
    <source>
        <dbReference type="EMBL" id="ETO26576.1"/>
    </source>
</evidence>
<evidence type="ECO:0000256" key="1">
    <source>
        <dbReference type="ARBA" id="ARBA00004245"/>
    </source>
</evidence>
<proteinExistence type="inferred from homology"/>
<sequence length="344" mass="39140">MRDYVIYISSHQGLKQCVLVVDCRPKKIVSALYMREESIRVLGRFRPISSSEKNHQTQEIVNKWKTQVLTDVPPIFVSPQSVKLARDHESEQNSYKCTLDRIFPPDSTQHEVFLHVGKPMVDAALEGYNATIFCYGQSGAGKSFTVENKLRIGLFVYVCKCENMFGPEPSDKERLNNKELKGVVPRCIEYLLESLTGRVKLASKDVFKKGHDGERRSGDDDTGVGDEGDHQPNDSNSYSVKEWKVYVEFIQIYKNDLLDLLDAKSDKKLRIRQNFQTDTTQVENLTKVCITSAKDFDKSLNKAVGNRVVAKHALNAVSSRSHMLVMLSVEQMVCYARFVFVRLV</sequence>
<evidence type="ECO:0000259" key="7">
    <source>
        <dbReference type="PROSITE" id="PS50067"/>
    </source>
</evidence>
<dbReference type="InterPro" id="IPR036961">
    <property type="entry name" value="Kinesin_motor_dom_sf"/>
</dbReference>
<dbReference type="AlphaFoldDB" id="X6NKQ3"/>
<evidence type="ECO:0000256" key="3">
    <source>
        <dbReference type="ARBA" id="ARBA00023175"/>
    </source>
</evidence>
<dbReference type="SMART" id="SM00129">
    <property type="entry name" value="KISc"/>
    <property type="match status" value="1"/>
</dbReference>
<accession>X6NKQ3</accession>
<evidence type="ECO:0000256" key="2">
    <source>
        <dbReference type="ARBA" id="ARBA00022490"/>
    </source>
</evidence>
<gene>
    <name evidence="8" type="ORF">RFI_10561</name>
</gene>
<dbReference type="EMBL" id="ASPP01007767">
    <property type="protein sequence ID" value="ETO26576.1"/>
    <property type="molecule type" value="Genomic_DNA"/>
</dbReference>
<dbReference type="GO" id="GO:0090307">
    <property type="term" value="P:mitotic spindle assembly"/>
    <property type="evidence" value="ECO:0007669"/>
    <property type="project" value="TreeGrafter"/>
</dbReference>
<evidence type="ECO:0000313" key="9">
    <source>
        <dbReference type="Proteomes" id="UP000023152"/>
    </source>
</evidence>
<dbReference type="PROSITE" id="PS50067">
    <property type="entry name" value="KINESIN_MOTOR_2"/>
    <property type="match status" value="1"/>
</dbReference>
<name>X6NKQ3_RETFI</name>
<reference evidence="8 9" key="1">
    <citation type="journal article" date="2013" name="Curr. Biol.">
        <title>The Genome of the Foraminiferan Reticulomyxa filosa.</title>
        <authorList>
            <person name="Glockner G."/>
            <person name="Hulsmann N."/>
            <person name="Schleicher M."/>
            <person name="Noegel A.A."/>
            <person name="Eichinger L."/>
            <person name="Gallinger C."/>
            <person name="Pawlowski J."/>
            <person name="Sierra R."/>
            <person name="Euteneuer U."/>
            <person name="Pillet L."/>
            <person name="Moustafa A."/>
            <person name="Platzer M."/>
            <person name="Groth M."/>
            <person name="Szafranski K."/>
            <person name="Schliwa M."/>
        </authorList>
    </citation>
    <scope>NUCLEOTIDE SEQUENCE [LARGE SCALE GENOMIC DNA]</scope>
</reference>
<dbReference type="GO" id="GO:0005524">
    <property type="term" value="F:ATP binding"/>
    <property type="evidence" value="ECO:0007669"/>
    <property type="project" value="UniProtKB-UniRule"/>
</dbReference>
<keyword evidence="2" id="KW-0963">Cytoplasm</keyword>
<dbReference type="Pfam" id="PF00225">
    <property type="entry name" value="Kinesin"/>
    <property type="match status" value="1"/>
</dbReference>
<feature type="compositionally biased region" description="Basic and acidic residues" evidence="6">
    <location>
        <begin position="210"/>
        <end position="219"/>
    </location>
</feature>
<evidence type="ECO:0000256" key="5">
    <source>
        <dbReference type="PROSITE-ProRule" id="PRU00283"/>
    </source>
</evidence>
<dbReference type="InterPro" id="IPR001752">
    <property type="entry name" value="Kinesin_motor_dom"/>
</dbReference>
<dbReference type="SUPFAM" id="SSF52540">
    <property type="entry name" value="P-loop containing nucleoside triphosphate hydrolases"/>
    <property type="match status" value="1"/>
</dbReference>
<dbReference type="GO" id="GO:0005876">
    <property type="term" value="C:spindle microtubule"/>
    <property type="evidence" value="ECO:0007669"/>
    <property type="project" value="TreeGrafter"/>
</dbReference>
<keyword evidence="3 5" id="KW-0505">Motor protein</keyword>
<keyword evidence="9" id="KW-1185">Reference proteome</keyword>
<dbReference type="GO" id="GO:0051231">
    <property type="term" value="P:spindle elongation"/>
    <property type="evidence" value="ECO:0007669"/>
    <property type="project" value="TreeGrafter"/>
</dbReference>
<dbReference type="PANTHER" id="PTHR47970">
    <property type="entry name" value="KINESIN-LIKE PROTEIN KIF11"/>
    <property type="match status" value="1"/>
</dbReference>
<dbReference type="InterPro" id="IPR027417">
    <property type="entry name" value="P-loop_NTPase"/>
</dbReference>
<organism evidence="8 9">
    <name type="scientific">Reticulomyxa filosa</name>
    <dbReference type="NCBI Taxonomy" id="46433"/>
    <lineage>
        <taxon>Eukaryota</taxon>
        <taxon>Sar</taxon>
        <taxon>Rhizaria</taxon>
        <taxon>Retaria</taxon>
        <taxon>Foraminifera</taxon>
        <taxon>Monothalamids</taxon>
        <taxon>Reticulomyxidae</taxon>
        <taxon>Reticulomyxa</taxon>
    </lineage>
</organism>
<comment type="caution">
    <text evidence="8">The sequence shown here is derived from an EMBL/GenBank/DDBJ whole genome shotgun (WGS) entry which is preliminary data.</text>
</comment>
<dbReference type="OrthoDB" id="3176171at2759"/>
<feature type="region of interest" description="Disordered" evidence="6">
    <location>
        <begin position="210"/>
        <end position="236"/>
    </location>
</feature>
<dbReference type="Proteomes" id="UP000023152">
    <property type="component" value="Unassembled WGS sequence"/>
</dbReference>
<feature type="domain" description="Kinesin motor" evidence="7">
    <location>
        <begin position="38"/>
        <end position="344"/>
    </location>
</feature>
<evidence type="ECO:0000256" key="4">
    <source>
        <dbReference type="ARBA" id="ARBA00023212"/>
    </source>
</evidence>
<feature type="binding site" evidence="5">
    <location>
        <begin position="136"/>
        <end position="143"/>
    </location>
    <ligand>
        <name>ATP</name>
        <dbReference type="ChEBI" id="CHEBI:30616"/>
    </ligand>
</feature>
<dbReference type="GO" id="GO:0008017">
    <property type="term" value="F:microtubule binding"/>
    <property type="evidence" value="ECO:0007669"/>
    <property type="project" value="InterPro"/>
</dbReference>
<keyword evidence="4" id="KW-0206">Cytoskeleton</keyword>
<dbReference type="GO" id="GO:0008574">
    <property type="term" value="F:plus-end-directed microtubule motor activity"/>
    <property type="evidence" value="ECO:0007669"/>
    <property type="project" value="TreeGrafter"/>
</dbReference>
<dbReference type="GO" id="GO:0007018">
    <property type="term" value="P:microtubule-based movement"/>
    <property type="evidence" value="ECO:0007669"/>
    <property type="project" value="InterPro"/>
</dbReference>
<dbReference type="GO" id="GO:0072686">
    <property type="term" value="C:mitotic spindle"/>
    <property type="evidence" value="ECO:0007669"/>
    <property type="project" value="TreeGrafter"/>
</dbReference>
<keyword evidence="5" id="KW-0067">ATP-binding</keyword>
<comment type="subcellular location">
    <subcellularLocation>
        <location evidence="1">Cytoplasm</location>
        <location evidence="1">Cytoskeleton</location>
    </subcellularLocation>
</comment>
<comment type="similarity">
    <text evidence="5">Belongs to the TRAFAC class myosin-kinesin ATPase superfamily. Kinesin family.</text>
</comment>
<keyword evidence="5" id="KW-0547">Nucleotide-binding</keyword>